<dbReference type="AlphaFoldDB" id="A0A917VGB6"/>
<gene>
    <name evidence="2" type="ORF">GCM10010094_42050</name>
</gene>
<proteinExistence type="predicted"/>
<keyword evidence="1" id="KW-1133">Transmembrane helix</keyword>
<protein>
    <submittedName>
        <fullName evidence="2">Uncharacterized protein</fullName>
    </submittedName>
</protein>
<organism evidence="2 3">
    <name type="scientific">Streptomyces flaveus</name>
    <dbReference type="NCBI Taxonomy" id="66370"/>
    <lineage>
        <taxon>Bacteria</taxon>
        <taxon>Bacillati</taxon>
        <taxon>Actinomycetota</taxon>
        <taxon>Actinomycetes</taxon>
        <taxon>Kitasatosporales</taxon>
        <taxon>Streptomycetaceae</taxon>
        <taxon>Streptomyces</taxon>
        <taxon>Streptomyces aurantiacus group</taxon>
    </lineage>
</organism>
<dbReference type="SUPFAM" id="SSF53822">
    <property type="entry name" value="Periplasmic binding protein-like I"/>
    <property type="match status" value="1"/>
</dbReference>
<dbReference type="Proteomes" id="UP000637788">
    <property type="component" value="Unassembled WGS sequence"/>
</dbReference>
<keyword evidence="3" id="KW-1185">Reference proteome</keyword>
<keyword evidence="1" id="KW-0472">Membrane</keyword>
<dbReference type="EMBL" id="BMPQ01000009">
    <property type="protein sequence ID" value="GGK76457.1"/>
    <property type="molecule type" value="Genomic_DNA"/>
</dbReference>
<accession>A0A917VGB6</accession>
<evidence type="ECO:0000313" key="3">
    <source>
        <dbReference type="Proteomes" id="UP000637788"/>
    </source>
</evidence>
<evidence type="ECO:0000313" key="2">
    <source>
        <dbReference type="EMBL" id="GGK76457.1"/>
    </source>
</evidence>
<reference evidence="2" key="2">
    <citation type="submission" date="2020-09" db="EMBL/GenBank/DDBJ databases">
        <authorList>
            <person name="Sun Q."/>
            <person name="Ohkuma M."/>
        </authorList>
    </citation>
    <scope>NUCLEOTIDE SEQUENCE</scope>
    <source>
        <strain evidence="2">JCM 3035</strain>
    </source>
</reference>
<sequence>MSSRTDRRNWVWLPSRLRFRVLGLIDVAALWVVVSALVGAGAWWGLDTYRDHRDYCTENQELRRVTSDAGEECIGVTAAAYAFDPDLADVMGRIEAENEAAREGARKSGKPVVSVAVVMPYTSSTPGAAMSKELIRHSLQGAYLAQRGHNHGPATRDTAIQLLFANVGEDLSHWQTVTDELSSRRGDKAPLVAAIGLPNSDAHTLDTVRKGIGRAKVPAVSAVLSSRDMEHPFLFKVSPSTDQLVDALKRHVSANKVNREDTFMIADERDDNYVANLRRVFRQEFGAQYGITDDEVQRRTETYQGIKGPAEEGEPQIFRRAVSAMCAVGARTVFLAGRDADLPPFLETIDQTRSCDSDPDDEPMRILRVSTGRDPVTETAAMRRIAERNNIEIVTAAAVDAPRWRAASSGDDQVPKAFGPFADSYDQYFGKNGKEQPDALSDGYAVMHHDALTAVGTAVAAAQDSGIESVDHNDVYDELRRGSPLAQCAAGCVPGASGVFTFADESMGTDERARHEAATGLWPVCKPVPVVTFPKERLSRSPLYRTYQEPDRTTCPRP</sequence>
<name>A0A917VGB6_9ACTN</name>
<reference evidence="2" key="1">
    <citation type="journal article" date="2014" name="Int. J. Syst. Evol. Microbiol.">
        <title>Complete genome sequence of Corynebacterium casei LMG S-19264T (=DSM 44701T), isolated from a smear-ripened cheese.</title>
        <authorList>
            <consortium name="US DOE Joint Genome Institute (JGI-PGF)"/>
            <person name="Walter F."/>
            <person name="Albersmeier A."/>
            <person name="Kalinowski J."/>
            <person name="Ruckert C."/>
        </authorList>
    </citation>
    <scope>NUCLEOTIDE SEQUENCE</scope>
    <source>
        <strain evidence="2">JCM 3035</strain>
    </source>
</reference>
<dbReference type="InterPro" id="IPR028082">
    <property type="entry name" value="Peripla_BP_I"/>
</dbReference>
<feature type="transmembrane region" description="Helical" evidence="1">
    <location>
        <begin position="21"/>
        <end position="46"/>
    </location>
</feature>
<dbReference type="RefSeq" id="WP_189323407.1">
    <property type="nucleotide sequence ID" value="NZ_BMPQ01000009.1"/>
</dbReference>
<comment type="caution">
    <text evidence="2">The sequence shown here is derived from an EMBL/GenBank/DDBJ whole genome shotgun (WGS) entry which is preliminary data.</text>
</comment>
<keyword evidence="1" id="KW-0812">Transmembrane</keyword>
<evidence type="ECO:0000256" key="1">
    <source>
        <dbReference type="SAM" id="Phobius"/>
    </source>
</evidence>